<protein>
    <submittedName>
        <fullName evidence="1">Methanogenesis marker 6 protein</fullName>
    </submittedName>
</protein>
<evidence type="ECO:0000313" key="2">
    <source>
        <dbReference type="Proteomes" id="UP000315423"/>
    </source>
</evidence>
<evidence type="ECO:0000313" key="1">
    <source>
        <dbReference type="EMBL" id="TKY91192.1"/>
    </source>
</evidence>
<name>A0AC61S9I5_9EURY</name>
<sequence length="137" mass="15252">MVVLNSTYTLPSDIVIKIYESKADVTVKETCFGLIIRGTISEVNMAVKEIRNMDPMRIFVKERGVPPGDSYRCRAGRGGGVKPGFHMHEIENKLLPYITGALEEIEKGIPHEMPVKSPGITIERLKEIINEEAAQAK</sequence>
<gene>
    <name evidence="1" type="ORF">C5S46_07155</name>
</gene>
<proteinExistence type="predicted"/>
<organism evidence="1 2">
    <name type="scientific">Candidatus Methanomarinus sp</name>
    <dbReference type="NCBI Taxonomy" id="3386244"/>
    <lineage>
        <taxon>Archaea</taxon>
        <taxon>Methanobacteriati</taxon>
        <taxon>Methanobacteriota</taxon>
        <taxon>Stenosarchaea group</taxon>
        <taxon>Methanomicrobia</taxon>
        <taxon>Methanosarcinales</taxon>
        <taxon>ANME-2 cluster</taxon>
        <taxon>Candidatus Methanocomedenaceae</taxon>
        <taxon>Candidatus Methanomarinus</taxon>
    </lineage>
</organism>
<reference evidence="1" key="1">
    <citation type="submission" date="2018-09" db="EMBL/GenBank/DDBJ databases">
        <title>A genomic encyclopedia of anaerobic methanotrophic archaea.</title>
        <authorList>
            <person name="Skennerton C.T."/>
            <person name="Chadwick G.L."/>
            <person name="Laso-Perez R."/>
            <person name="Leu A.O."/>
            <person name="Speth D.R."/>
            <person name="Yu H."/>
            <person name="Morgan-Lang C."/>
            <person name="Hatzenpichler R."/>
            <person name="Goudeau D."/>
            <person name="Malmstrom R."/>
            <person name="Woyke T."/>
            <person name="Hallam S."/>
            <person name="Tyson G.W."/>
            <person name="Wegener G."/>
            <person name="Boetius A."/>
            <person name="Orphan V.J."/>
        </authorList>
    </citation>
    <scope>NUCLEOTIDE SEQUENCE</scope>
    <source>
        <strain evidence="1">CONS3730D10UFb2</strain>
    </source>
</reference>
<dbReference type="EMBL" id="QYBA01000244">
    <property type="protein sequence ID" value="TKY91192.1"/>
    <property type="molecule type" value="Genomic_DNA"/>
</dbReference>
<accession>A0AC61S9I5</accession>
<dbReference type="Proteomes" id="UP000315423">
    <property type="component" value="Unassembled WGS sequence"/>
</dbReference>
<comment type="caution">
    <text evidence="1">The sequence shown here is derived from an EMBL/GenBank/DDBJ whole genome shotgun (WGS) entry which is preliminary data.</text>
</comment>